<gene>
    <name evidence="2" type="ORF">NE237_026625</name>
</gene>
<organism evidence="2 3">
    <name type="scientific">Protea cynaroides</name>
    <dbReference type="NCBI Taxonomy" id="273540"/>
    <lineage>
        <taxon>Eukaryota</taxon>
        <taxon>Viridiplantae</taxon>
        <taxon>Streptophyta</taxon>
        <taxon>Embryophyta</taxon>
        <taxon>Tracheophyta</taxon>
        <taxon>Spermatophyta</taxon>
        <taxon>Magnoliopsida</taxon>
        <taxon>Proteales</taxon>
        <taxon>Proteaceae</taxon>
        <taxon>Protea</taxon>
    </lineage>
</organism>
<feature type="compositionally biased region" description="Polar residues" evidence="1">
    <location>
        <begin position="10"/>
        <end position="26"/>
    </location>
</feature>
<evidence type="ECO:0000256" key="1">
    <source>
        <dbReference type="SAM" id="MobiDB-lite"/>
    </source>
</evidence>
<accession>A0A9Q0H9A8</accession>
<dbReference type="OrthoDB" id="1934862at2759"/>
<feature type="region of interest" description="Disordered" evidence="1">
    <location>
        <begin position="1"/>
        <end position="26"/>
    </location>
</feature>
<dbReference type="Gene3D" id="2.40.70.10">
    <property type="entry name" value="Acid Proteases"/>
    <property type="match status" value="1"/>
</dbReference>
<dbReference type="Proteomes" id="UP001141806">
    <property type="component" value="Unassembled WGS sequence"/>
</dbReference>
<dbReference type="EMBL" id="JAMYWD010000010">
    <property type="protein sequence ID" value="KAJ4959514.1"/>
    <property type="molecule type" value="Genomic_DNA"/>
</dbReference>
<evidence type="ECO:0000313" key="2">
    <source>
        <dbReference type="EMBL" id="KAJ4959514.1"/>
    </source>
</evidence>
<dbReference type="AlphaFoldDB" id="A0A9Q0H9A8"/>
<dbReference type="InterPro" id="IPR021109">
    <property type="entry name" value="Peptidase_aspartic_dom_sf"/>
</dbReference>
<dbReference type="CDD" id="cd00303">
    <property type="entry name" value="retropepsin_like"/>
    <property type="match status" value="1"/>
</dbReference>
<dbReference type="Pfam" id="PF08284">
    <property type="entry name" value="RVP_2"/>
    <property type="match status" value="1"/>
</dbReference>
<reference evidence="2" key="1">
    <citation type="journal article" date="2023" name="Plant J.">
        <title>The genome of the king protea, Protea cynaroides.</title>
        <authorList>
            <person name="Chang J."/>
            <person name="Duong T.A."/>
            <person name="Schoeman C."/>
            <person name="Ma X."/>
            <person name="Roodt D."/>
            <person name="Barker N."/>
            <person name="Li Z."/>
            <person name="Van de Peer Y."/>
            <person name="Mizrachi E."/>
        </authorList>
    </citation>
    <scope>NUCLEOTIDE SEQUENCE</scope>
    <source>
        <tissue evidence="2">Young leaves</tissue>
    </source>
</reference>
<sequence>MDGRLEHALQLQSSPNEQRFPANLTSPSFGATQVEQRSSSILQHTSSATDGFQTRTVCLDFPRFDGDPESGVAVDPPAKPPPGSTMQVLVDSGSTHNFVQNRVAKYLGLAVELAKPLSVLVENGTTLQREGVIKNLIVKFPDHSATIEAVVLPLIRADLVFGVQWLSKLGPLMFDFEKRTLEFVDGERRVQLTSEPTSVPTPLSLNRIR</sequence>
<evidence type="ECO:0000313" key="3">
    <source>
        <dbReference type="Proteomes" id="UP001141806"/>
    </source>
</evidence>
<keyword evidence="3" id="KW-1185">Reference proteome</keyword>
<proteinExistence type="predicted"/>
<dbReference type="SUPFAM" id="SSF50630">
    <property type="entry name" value="Acid proteases"/>
    <property type="match status" value="1"/>
</dbReference>
<comment type="caution">
    <text evidence="2">The sequence shown here is derived from an EMBL/GenBank/DDBJ whole genome shotgun (WGS) entry which is preliminary data.</text>
</comment>
<name>A0A9Q0H9A8_9MAGN</name>
<protein>
    <submittedName>
        <fullName evidence="2">Uncharacterized protein</fullName>
    </submittedName>
</protein>